<dbReference type="FunFam" id="3.90.226.10:FF:000009">
    <property type="entry name" value="Carnitinyl-CoA dehydratase"/>
    <property type="match status" value="1"/>
</dbReference>
<dbReference type="Pfam" id="PF00378">
    <property type="entry name" value="ECH_1"/>
    <property type="match status" value="1"/>
</dbReference>
<dbReference type="EMBL" id="JXLU01000010">
    <property type="protein sequence ID" value="KIO74119.1"/>
    <property type="molecule type" value="Genomic_DNA"/>
</dbReference>
<keyword evidence="2 4" id="KW-0456">Lyase</keyword>
<dbReference type="AlphaFoldDB" id="A0A0D0F794"/>
<dbReference type="InterPro" id="IPR029045">
    <property type="entry name" value="ClpP/crotonase-like_dom_sf"/>
</dbReference>
<evidence type="ECO:0000313" key="4">
    <source>
        <dbReference type="EMBL" id="KIO74119.1"/>
    </source>
</evidence>
<accession>A0A0D0F794</accession>
<evidence type="ECO:0000256" key="2">
    <source>
        <dbReference type="ARBA" id="ARBA00023239"/>
    </source>
</evidence>
<name>A0A0D0F794_9BACI</name>
<dbReference type="OrthoDB" id="9775794at2"/>
<dbReference type="InterPro" id="IPR001753">
    <property type="entry name" value="Enoyl-CoA_hydra/iso"/>
</dbReference>
<evidence type="ECO:0000256" key="1">
    <source>
        <dbReference type="ARBA" id="ARBA00005254"/>
    </source>
</evidence>
<dbReference type="EC" id="4.2.1.17" evidence="4"/>
<sequence length="262" mass="28337">MEFATINIHKRDKGVAWLMINNPPVNAINDTLMDDLEKAADVLENDPDVRVIVIASQHPKIFLAGADLKAMITNSADYAGEENGIEKGSMRMQNCFHRFSTLEKPVIAAINGHALGGGCELAMACDFRIMGKGRIGLTEVSLGILPGAGGTQRLTRLVGRAKALELIFTAKQLEAKEAKEIGLIHQAVNPEHFEQEVTEFAELLAQGAVKAMGLAKRAVNAADLPIEKGLQIEAKAFAETFLTDEPAIGLTAFFNKEKAIFI</sequence>
<gene>
    <name evidence="4" type="ORF">B4167_0396</name>
</gene>
<dbReference type="Proteomes" id="UP000032076">
    <property type="component" value="Unassembled WGS sequence"/>
</dbReference>
<dbReference type="PROSITE" id="PS00166">
    <property type="entry name" value="ENOYL_COA_HYDRATASE"/>
    <property type="match status" value="1"/>
</dbReference>
<dbReference type="GO" id="GO:0004300">
    <property type="term" value="F:enoyl-CoA hydratase activity"/>
    <property type="evidence" value="ECO:0007669"/>
    <property type="project" value="UniProtKB-EC"/>
</dbReference>
<evidence type="ECO:0000313" key="5">
    <source>
        <dbReference type="Proteomes" id="UP000032076"/>
    </source>
</evidence>
<protein>
    <submittedName>
        <fullName evidence="4">Enoyl-CoA hydratase</fullName>
        <ecNumber evidence="4">4.2.1.17</ecNumber>
    </submittedName>
</protein>
<dbReference type="PANTHER" id="PTHR11941:SF54">
    <property type="entry name" value="ENOYL-COA HYDRATASE, MITOCHONDRIAL"/>
    <property type="match status" value="1"/>
</dbReference>
<dbReference type="KEGG" id="bthv:CQJ30_09350"/>
<organism evidence="4 5">
    <name type="scientific">Caldibacillus thermoamylovorans</name>
    <dbReference type="NCBI Taxonomy" id="35841"/>
    <lineage>
        <taxon>Bacteria</taxon>
        <taxon>Bacillati</taxon>
        <taxon>Bacillota</taxon>
        <taxon>Bacilli</taxon>
        <taxon>Bacillales</taxon>
        <taxon>Bacillaceae</taxon>
        <taxon>Caldibacillus</taxon>
    </lineage>
</organism>
<dbReference type="RefSeq" id="WP_041845157.1">
    <property type="nucleotide sequence ID" value="NZ_CP023704.1"/>
</dbReference>
<dbReference type="PANTHER" id="PTHR11941">
    <property type="entry name" value="ENOYL-COA HYDRATASE-RELATED"/>
    <property type="match status" value="1"/>
</dbReference>
<dbReference type="InterPro" id="IPR018376">
    <property type="entry name" value="Enoyl-CoA_hyd/isom_CS"/>
</dbReference>
<reference evidence="4 5" key="1">
    <citation type="submission" date="2015-01" db="EMBL/GenBank/DDBJ databases">
        <title>Draft Genome Sequences of Four Bacillus thermoamylovorans Strains, Isolated From Food Products.</title>
        <authorList>
            <person name="Krawcyk A.O."/>
            <person name="Berendsen E.M."/>
            <person name="Eijlander R.T."/>
            <person name="de Jong A."/>
            <person name="Wells-Bennik M."/>
            <person name="Kuipers O.P."/>
        </authorList>
    </citation>
    <scope>NUCLEOTIDE SEQUENCE [LARGE SCALE GENOMIC DNA]</scope>
    <source>
        <strain evidence="4 5">B4167</strain>
    </source>
</reference>
<comment type="caution">
    <text evidence="4">The sequence shown here is derived from an EMBL/GenBank/DDBJ whole genome shotgun (WGS) entry which is preliminary data.</text>
</comment>
<dbReference type="Gene3D" id="3.90.226.10">
    <property type="entry name" value="2-enoyl-CoA Hydratase, Chain A, domain 1"/>
    <property type="match status" value="1"/>
</dbReference>
<proteinExistence type="inferred from homology"/>
<dbReference type="CDD" id="cd06558">
    <property type="entry name" value="crotonase-like"/>
    <property type="match status" value="1"/>
</dbReference>
<comment type="similarity">
    <text evidence="1 3">Belongs to the enoyl-CoA hydratase/isomerase family.</text>
</comment>
<dbReference type="GO" id="GO:0006635">
    <property type="term" value="P:fatty acid beta-oxidation"/>
    <property type="evidence" value="ECO:0007669"/>
    <property type="project" value="TreeGrafter"/>
</dbReference>
<evidence type="ECO:0000256" key="3">
    <source>
        <dbReference type="RuleBase" id="RU003707"/>
    </source>
</evidence>
<dbReference type="SUPFAM" id="SSF52096">
    <property type="entry name" value="ClpP/crotonase"/>
    <property type="match status" value="1"/>
</dbReference>